<sequence>AGRWPKDLVCHRRRGACSGGGLPCPMCAPRHRRCCGFSEECARLAL</sequence>
<feature type="non-terminal residue" evidence="1">
    <location>
        <position position="46"/>
    </location>
</feature>
<dbReference type="EMBL" id="CADCUU010000405">
    <property type="protein sequence ID" value="CAA9428661.1"/>
    <property type="molecule type" value="Genomic_DNA"/>
</dbReference>
<gene>
    <name evidence="1" type="ORF">AVDCRST_MAG15-2917</name>
</gene>
<feature type="non-terminal residue" evidence="1">
    <location>
        <position position="1"/>
    </location>
</feature>
<evidence type="ECO:0000313" key="1">
    <source>
        <dbReference type="EMBL" id="CAA9428661.1"/>
    </source>
</evidence>
<reference evidence="1" key="1">
    <citation type="submission" date="2020-02" db="EMBL/GenBank/DDBJ databases">
        <authorList>
            <person name="Meier V. D."/>
        </authorList>
    </citation>
    <scope>NUCLEOTIDE SEQUENCE</scope>
    <source>
        <strain evidence="1">AVDCRST_MAG15</strain>
    </source>
</reference>
<accession>A0A6J4Q216</accession>
<name>A0A6J4Q216_9RHOB</name>
<proteinExistence type="predicted"/>
<organism evidence="1">
    <name type="scientific">uncultured Rubellimicrobium sp</name>
    <dbReference type="NCBI Taxonomy" id="543078"/>
    <lineage>
        <taxon>Bacteria</taxon>
        <taxon>Pseudomonadati</taxon>
        <taxon>Pseudomonadota</taxon>
        <taxon>Alphaproteobacteria</taxon>
        <taxon>Rhodobacterales</taxon>
        <taxon>Roseobacteraceae</taxon>
        <taxon>Rubellimicrobium</taxon>
        <taxon>environmental samples</taxon>
    </lineage>
</organism>
<dbReference type="AlphaFoldDB" id="A0A6J4Q216"/>
<protein>
    <submittedName>
        <fullName evidence="1">Uncharacterized protein</fullName>
    </submittedName>
</protein>